<feature type="compositionally biased region" description="Pro residues" evidence="1">
    <location>
        <begin position="286"/>
        <end position="302"/>
    </location>
</feature>
<evidence type="ECO:0000313" key="2">
    <source>
        <dbReference type="EMBL" id="CCO31910.1"/>
    </source>
</evidence>
<dbReference type="EMBL" id="CAOJ01008961">
    <property type="protein sequence ID" value="CCO31910.1"/>
    <property type="molecule type" value="Genomic_DNA"/>
</dbReference>
<feature type="compositionally biased region" description="Polar residues" evidence="1">
    <location>
        <begin position="325"/>
        <end position="340"/>
    </location>
</feature>
<dbReference type="Gene3D" id="6.10.140.1020">
    <property type="match status" value="1"/>
</dbReference>
<evidence type="ECO:0000256" key="1">
    <source>
        <dbReference type="SAM" id="MobiDB-lite"/>
    </source>
</evidence>
<feature type="region of interest" description="Disordered" evidence="1">
    <location>
        <begin position="504"/>
        <end position="556"/>
    </location>
</feature>
<proteinExistence type="predicted"/>
<feature type="compositionally biased region" description="Low complexity" evidence="1">
    <location>
        <begin position="235"/>
        <end position="252"/>
    </location>
</feature>
<feature type="region of interest" description="Disordered" evidence="1">
    <location>
        <begin position="382"/>
        <end position="407"/>
    </location>
</feature>
<dbReference type="AlphaFoldDB" id="M5BZ60"/>
<sequence length="632" mass="68045">MRSSDSDQLQRDELSASDKLNIGEEPAPQAPEHAEESTLVIPKCFSAPELPSSHPGCQETGSAQSRGDRLTSKDVGTHCQAASSTIKTIVSRATSASKRGSATESNFIRQDNVDSSHCLRWKSQSAEPSAILHIGALIQKSEGDDAVFRPNICAAPTLSNEHIGKMPPGEISLQTTPMILEGTRREQGLENSSLPVVNSSLAEPDMDISSTPPMPRSKATLASPVQLEAEANVQSTPPTSPMKLSSPPSLKPAQKVNQIRTTGVDAPFRNPWYSPIQCGLPTTMLPLPPSSPPPILTSSPPPSKRHRVDSDSEDQPRPKLRRTGHLTSSPFVSPLRNAQGTRARPPAGGFSTPLRPSIIRHENFSSPILPTHPDVFTTPATAARSSPAYRPPATLASSPATSASTSYKLRPPRTVIRPFKPPAKSDRPTTATVQALRQRLQLLRNALRIRGLADPTQPTRSNQSLKVASSDEELEALALRWRSAAQEAAQDLWALVRDNIGSDSWGSASGGSTKPDGWGRSDKSQHAPTHASYANSEEQGSQDVGSSDMFTPPGVDKVHRSLLKNLNRPVVPRKTLLPPYEVSAAVVSVEAEEPVDTEEDKPKYHTLGTLLTSLGIPHEVLGWQEDEGEFVN</sequence>
<feature type="compositionally biased region" description="Polar residues" evidence="1">
    <location>
        <begin position="532"/>
        <end position="549"/>
    </location>
</feature>
<reference evidence="2 3" key="1">
    <citation type="journal article" date="2013" name="J. Biotechnol.">
        <title>Establishment and interpretation of the genome sequence of the phytopathogenic fungus Rhizoctonia solani AG1-IB isolate 7/3/14.</title>
        <authorList>
            <person name="Wibberg D.W."/>
            <person name="Jelonek L.J."/>
            <person name="Rupp O.R."/>
            <person name="Hennig M.H."/>
            <person name="Eikmeyer F.E."/>
            <person name="Goesmann A.G."/>
            <person name="Hartmann A.H."/>
            <person name="Borriss R.B."/>
            <person name="Grosch R.G."/>
            <person name="Puehler A.P."/>
            <person name="Schlueter A.S."/>
        </authorList>
    </citation>
    <scope>NUCLEOTIDE SEQUENCE [LARGE SCALE GENOMIC DNA]</scope>
    <source>
        <strain evidence="3">AG1-IB / isolate 7/3/14</strain>
    </source>
</reference>
<feature type="compositionally biased region" description="Basic and acidic residues" evidence="1">
    <location>
        <begin position="308"/>
        <end position="317"/>
    </location>
</feature>
<feature type="region of interest" description="Disordered" evidence="1">
    <location>
        <begin position="200"/>
        <end position="257"/>
    </location>
</feature>
<gene>
    <name evidence="2" type="ORF">BN14_05961</name>
</gene>
<protein>
    <submittedName>
        <fullName evidence="2">Uncharacterized protein</fullName>
    </submittedName>
</protein>
<feature type="compositionally biased region" description="Low complexity" evidence="1">
    <location>
        <begin position="382"/>
        <end position="406"/>
    </location>
</feature>
<organism evidence="2 3">
    <name type="scientific">Thanatephorus cucumeris (strain AG1-IB / isolate 7/3/14)</name>
    <name type="common">Lettuce bottom rot fungus</name>
    <name type="synonym">Rhizoctonia solani</name>
    <dbReference type="NCBI Taxonomy" id="1108050"/>
    <lineage>
        <taxon>Eukaryota</taxon>
        <taxon>Fungi</taxon>
        <taxon>Dikarya</taxon>
        <taxon>Basidiomycota</taxon>
        <taxon>Agaricomycotina</taxon>
        <taxon>Agaricomycetes</taxon>
        <taxon>Cantharellales</taxon>
        <taxon>Ceratobasidiaceae</taxon>
        <taxon>Rhizoctonia</taxon>
        <taxon>Rhizoctonia solani AG-1</taxon>
    </lineage>
</organism>
<feature type="compositionally biased region" description="Basic and acidic residues" evidence="1">
    <location>
        <begin position="1"/>
        <end position="16"/>
    </location>
</feature>
<feature type="compositionally biased region" description="Basic and acidic residues" evidence="1">
    <location>
        <begin position="66"/>
        <end position="76"/>
    </location>
</feature>
<evidence type="ECO:0000313" key="3">
    <source>
        <dbReference type="Proteomes" id="UP000012065"/>
    </source>
</evidence>
<feature type="region of interest" description="Disordered" evidence="1">
    <location>
        <begin position="283"/>
        <end position="353"/>
    </location>
</feature>
<dbReference type="Proteomes" id="UP000012065">
    <property type="component" value="Unassembled WGS sequence"/>
</dbReference>
<feature type="region of interest" description="Disordered" evidence="1">
    <location>
        <begin position="1"/>
        <end position="77"/>
    </location>
</feature>
<dbReference type="HOGENOM" id="CLU_377294_0_0_1"/>
<accession>M5BZ60</accession>
<name>M5BZ60_THACB</name>
<comment type="caution">
    <text evidence="2">The sequence shown here is derived from an EMBL/GenBank/DDBJ whole genome shotgun (WGS) entry which is preliminary data.</text>
</comment>